<dbReference type="GO" id="GO:0071944">
    <property type="term" value="C:cell periphery"/>
    <property type="evidence" value="ECO:0007669"/>
    <property type="project" value="UniProtKB-ARBA"/>
</dbReference>
<dbReference type="InterPro" id="IPR001666">
    <property type="entry name" value="PI_transfer"/>
</dbReference>
<dbReference type="PANTHER" id="PTHR10658:SF11">
    <property type="entry name" value="VIBRATOR, ISOFORM B"/>
    <property type="match status" value="1"/>
</dbReference>
<evidence type="ECO:0000256" key="1">
    <source>
        <dbReference type="SAM" id="MobiDB-lite"/>
    </source>
</evidence>
<organism evidence="3 4">
    <name type="scientific">Rhynchospora breviuscula</name>
    <dbReference type="NCBI Taxonomy" id="2022672"/>
    <lineage>
        <taxon>Eukaryota</taxon>
        <taxon>Viridiplantae</taxon>
        <taxon>Streptophyta</taxon>
        <taxon>Embryophyta</taxon>
        <taxon>Tracheophyta</taxon>
        <taxon>Spermatophyta</taxon>
        <taxon>Magnoliopsida</taxon>
        <taxon>Liliopsida</taxon>
        <taxon>Poales</taxon>
        <taxon>Cyperaceae</taxon>
        <taxon>Cyperoideae</taxon>
        <taxon>Rhynchosporeae</taxon>
        <taxon>Rhynchospora</taxon>
    </lineage>
</organism>
<proteinExistence type="predicted"/>
<accession>A0A9Q0HV31</accession>
<dbReference type="FunFam" id="3.30.530.20:FF:000028">
    <property type="entry name" value="Phosphatidylinositol transfer protein 5"/>
    <property type="match status" value="1"/>
</dbReference>
<dbReference type="AlphaFoldDB" id="A0A9Q0HV31"/>
<feature type="domain" description="Phosphatidylinositol transfer protein N-terminal" evidence="2">
    <location>
        <begin position="64"/>
        <end position="308"/>
    </location>
</feature>
<dbReference type="InterPro" id="IPR023393">
    <property type="entry name" value="START-like_dom_sf"/>
</dbReference>
<dbReference type="GO" id="GO:0008526">
    <property type="term" value="F:phosphatidylinositol transfer activity"/>
    <property type="evidence" value="ECO:0007669"/>
    <property type="project" value="UniProtKB-ARBA"/>
</dbReference>
<dbReference type="PRINTS" id="PR00391">
    <property type="entry name" value="PITRANSFER"/>
</dbReference>
<dbReference type="InterPro" id="IPR055261">
    <property type="entry name" value="PI_transfer_N"/>
</dbReference>
<dbReference type="SUPFAM" id="SSF55961">
    <property type="entry name" value="Bet v1-like"/>
    <property type="match status" value="1"/>
</dbReference>
<feature type="region of interest" description="Disordered" evidence="1">
    <location>
        <begin position="334"/>
        <end position="356"/>
    </location>
</feature>
<dbReference type="Gene3D" id="3.30.530.20">
    <property type="match status" value="1"/>
</dbReference>
<dbReference type="EMBL" id="JAMQYH010000002">
    <property type="protein sequence ID" value="KAJ1698985.1"/>
    <property type="molecule type" value="Genomic_DNA"/>
</dbReference>
<dbReference type="OrthoDB" id="10053061at2759"/>
<evidence type="ECO:0000259" key="2">
    <source>
        <dbReference type="Pfam" id="PF02121"/>
    </source>
</evidence>
<reference evidence="3" key="1">
    <citation type="journal article" date="2022" name="Cell">
        <title>Repeat-based holocentromeres influence genome architecture and karyotype evolution.</title>
        <authorList>
            <person name="Hofstatter P.G."/>
            <person name="Thangavel G."/>
            <person name="Lux T."/>
            <person name="Neumann P."/>
            <person name="Vondrak T."/>
            <person name="Novak P."/>
            <person name="Zhang M."/>
            <person name="Costa L."/>
            <person name="Castellani M."/>
            <person name="Scott A."/>
            <person name="Toegelov H."/>
            <person name="Fuchs J."/>
            <person name="Mata-Sucre Y."/>
            <person name="Dias Y."/>
            <person name="Vanzela A.L.L."/>
            <person name="Huettel B."/>
            <person name="Almeida C.C.S."/>
            <person name="Simkova H."/>
            <person name="Souza G."/>
            <person name="Pedrosa-Harand A."/>
            <person name="Macas J."/>
            <person name="Mayer K.F.X."/>
            <person name="Houben A."/>
            <person name="Marques A."/>
        </authorList>
    </citation>
    <scope>NUCLEOTIDE SEQUENCE</scope>
    <source>
        <strain evidence="3">RhyBre1mFocal</strain>
    </source>
</reference>
<dbReference type="Proteomes" id="UP001151287">
    <property type="component" value="Unassembled WGS sequence"/>
</dbReference>
<dbReference type="Pfam" id="PF02121">
    <property type="entry name" value="IP_trans"/>
    <property type="match status" value="1"/>
</dbReference>
<name>A0A9Q0HV31_9POAL</name>
<dbReference type="CDD" id="cd07815">
    <property type="entry name" value="SRPBCC_PITP"/>
    <property type="match status" value="1"/>
</dbReference>
<dbReference type="PANTHER" id="PTHR10658">
    <property type="entry name" value="PHOSPHATIDYLINOSITOL TRANSFER PROTEIN"/>
    <property type="match status" value="1"/>
</dbReference>
<dbReference type="GO" id="GO:0005737">
    <property type="term" value="C:cytoplasm"/>
    <property type="evidence" value="ECO:0007669"/>
    <property type="project" value="UniProtKB-ARBA"/>
</dbReference>
<keyword evidence="4" id="KW-1185">Reference proteome</keyword>
<protein>
    <recommendedName>
        <fullName evidence="2">Phosphatidylinositol transfer protein N-terminal domain-containing protein</fullName>
    </recommendedName>
</protein>
<evidence type="ECO:0000313" key="3">
    <source>
        <dbReference type="EMBL" id="KAJ1698985.1"/>
    </source>
</evidence>
<sequence>MKDINKTCLFISNGFNSSHIFLKGDPVERFFSSPLSLSRKRVLTRKKDKQEAWCSFSSLLEMVQIKEFRIVTPVTMEEYEIGISYTVMKMEQQNTNSQEGVEIVENRLFEDELLGKGQFTSKIYHLQSKIPSWLKTFAPPNALIVIEESWCAYPKSKTVIKCPFFNKCTLTIETVNIADNGSSENVHGLNKEQLAIRQVEYLDISSISKDYWSRIIGANNIDLTNFKSQKTGRGPLQNGWKDSCKPMVTTYKLVTMEAPIWGLGERLEDLLISGERALFLACHRLCFAWIDEWFGMTMDQITEMEREKNLMLQKTLKKPPTVLTNGKPEVKVISNGKPEAKRKDMQQEQGLASILA</sequence>
<evidence type="ECO:0000313" key="4">
    <source>
        <dbReference type="Proteomes" id="UP001151287"/>
    </source>
</evidence>
<gene>
    <name evidence="3" type="ORF">LUZ63_007497</name>
</gene>
<comment type="caution">
    <text evidence="3">The sequence shown here is derived from an EMBL/GenBank/DDBJ whole genome shotgun (WGS) entry which is preliminary data.</text>
</comment>